<feature type="transmembrane region" description="Helical" evidence="8">
    <location>
        <begin position="30"/>
        <end position="48"/>
    </location>
</feature>
<keyword evidence="10" id="KW-1185">Reference proteome</keyword>
<feature type="transmembrane region" description="Helical" evidence="8">
    <location>
        <begin position="69"/>
        <end position="88"/>
    </location>
</feature>
<dbReference type="PANTHER" id="PTHR30269">
    <property type="entry name" value="TRANSMEMBRANE PROTEIN YFCA"/>
    <property type="match status" value="1"/>
</dbReference>
<dbReference type="InterPro" id="IPR052017">
    <property type="entry name" value="TSUP"/>
</dbReference>
<evidence type="ECO:0000256" key="7">
    <source>
        <dbReference type="ARBA" id="ARBA00023136"/>
    </source>
</evidence>
<dbReference type="PANTHER" id="PTHR30269:SF0">
    <property type="entry name" value="MEMBRANE TRANSPORTER PROTEIN YFCA-RELATED"/>
    <property type="match status" value="1"/>
</dbReference>
<dbReference type="Pfam" id="PF01925">
    <property type="entry name" value="TauE"/>
    <property type="match status" value="1"/>
</dbReference>
<dbReference type="EMBL" id="AP019697">
    <property type="protein sequence ID" value="BBK24106.1"/>
    <property type="molecule type" value="Genomic_DNA"/>
</dbReference>
<proteinExistence type="inferred from homology"/>
<keyword evidence="4 8" id="KW-1003">Cell membrane</keyword>
<evidence type="ECO:0000256" key="6">
    <source>
        <dbReference type="ARBA" id="ARBA00022989"/>
    </source>
</evidence>
<comment type="similarity">
    <text evidence="2 8">Belongs to the 4-toluene sulfonate uptake permease (TSUP) (TC 2.A.102) family.</text>
</comment>
<gene>
    <name evidence="9" type="ORF">Dia5BBH33_00410</name>
</gene>
<dbReference type="RefSeq" id="WP_108850182.1">
    <property type="nucleotide sequence ID" value="NZ_AP019697.1"/>
</dbReference>
<feature type="transmembrane region" description="Helical" evidence="8">
    <location>
        <begin position="94"/>
        <end position="116"/>
    </location>
</feature>
<feature type="transmembrane region" description="Helical" evidence="8">
    <location>
        <begin position="159"/>
        <end position="176"/>
    </location>
</feature>
<reference evidence="10" key="1">
    <citation type="submission" date="2019-05" db="EMBL/GenBank/DDBJ databases">
        <title>Complete genome sequencing of Dialister sp. strain 5BBH33.</title>
        <authorList>
            <person name="Sakamoto M."/>
            <person name="Murakami T."/>
            <person name="Mori H."/>
        </authorList>
    </citation>
    <scope>NUCLEOTIDE SEQUENCE [LARGE SCALE GENOMIC DNA]</scope>
    <source>
        <strain evidence="10">5BBH33</strain>
    </source>
</reference>
<protein>
    <recommendedName>
        <fullName evidence="8">Probable membrane transporter protein</fullName>
    </recommendedName>
</protein>
<dbReference type="Proteomes" id="UP000320585">
    <property type="component" value="Chromosome"/>
</dbReference>
<evidence type="ECO:0000256" key="2">
    <source>
        <dbReference type="ARBA" id="ARBA00009142"/>
    </source>
</evidence>
<evidence type="ECO:0000256" key="5">
    <source>
        <dbReference type="ARBA" id="ARBA00022692"/>
    </source>
</evidence>
<dbReference type="AlphaFoldDB" id="A0A8D4UT71"/>
<evidence type="ECO:0000313" key="10">
    <source>
        <dbReference type="Proteomes" id="UP000320585"/>
    </source>
</evidence>
<evidence type="ECO:0000256" key="1">
    <source>
        <dbReference type="ARBA" id="ARBA00004651"/>
    </source>
</evidence>
<keyword evidence="6 8" id="KW-1133">Transmembrane helix</keyword>
<dbReference type="InterPro" id="IPR002781">
    <property type="entry name" value="TM_pro_TauE-like"/>
</dbReference>
<name>A0A8D4UT71_9FIRM</name>
<keyword evidence="5 8" id="KW-0812">Transmembrane</keyword>
<dbReference type="OrthoDB" id="554695at2"/>
<organism evidence="9 10">
    <name type="scientific">Dialister hominis</name>
    <dbReference type="NCBI Taxonomy" id="2582419"/>
    <lineage>
        <taxon>Bacteria</taxon>
        <taxon>Bacillati</taxon>
        <taxon>Bacillota</taxon>
        <taxon>Negativicutes</taxon>
        <taxon>Veillonellales</taxon>
        <taxon>Veillonellaceae</taxon>
        <taxon>Dialister</taxon>
    </lineage>
</organism>
<evidence type="ECO:0000256" key="8">
    <source>
        <dbReference type="RuleBase" id="RU363041"/>
    </source>
</evidence>
<keyword evidence="7 8" id="KW-0472">Membrane</keyword>
<accession>A0A8D4UT71</accession>
<dbReference type="GO" id="GO:0005886">
    <property type="term" value="C:plasma membrane"/>
    <property type="evidence" value="ECO:0007669"/>
    <property type="project" value="UniProtKB-SubCell"/>
</dbReference>
<comment type="subcellular location">
    <subcellularLocation>
        <location evidence="1 8">Cell membrane</location>
        <topology evidence="1 8">Multi-pass membrane protein</topology>
    </subcellularLocation>
</comment>
<dbReference type="KEGG" id="dho:Dia5BBH33_00410"/>
<sequence>MDLLMQYLIICPLVMLAGFIDAIAGGGGLISLPAYMIAGIPVHHAIATNKMSSTMGTALATFKFARKGFIPWKIALSCVVCAFAGSTLGANLALLVNAHIFMLFMIIVLPLTAVYVQKTKSLIVEKEPLSFKKTTILSMAMALLIGVYDGFYGPGTGTFLLLLLTGVAHLSIHKANGVTKAINLTTNVAALCVFLLNAKVLFPLGIIAGLFGMAGNWLGASYFANGSARNVKPIIMIVLGIFFLKVIYELFFK</sequence>
<evidence type="ECO:0000313" key="9">
    <source>
        <dbReference type="EMBL" id="BBK24106.1"/>
    </source>
</evidence>
<dbReference type="GeneID" id="92715261"/>
<evidence type="ECO:0000256" key="3">
    <source>
        <dbReference type="ARBA" id="ARBA00022448"/>
    </source>
</evidence>
<feature type="transmembrane region" description="Helical" evidence="8">
    <location>
        <begin position="7"/>
        <end position="24"/>
    </location>
</feature>
<feature type="transmembrane region" description="Helical" evidence="8">
    <location>
        <begin position="234"/>
        <end position="252"/>
    </location>
</feature>
<evidence type="ECO:0000256" key="4">
    <source>
        <dbReference type="ARBA" id="ARBA00022475"/>
    </source>
</evidence>
<keyword evidence="3" id="KW-0813">Transport</keyword>
<feature type="transmembrane region" description="Helical" evidence="8">
    <location>
        <begin position="188"/>
        <end position="214"/>
    </location>
</feature>